<feature type="compositionally biased region" description="Polar residues" evidence="1">
    <location>
        <begin position="142"/>
        <end position="160"/>
    </location>
</feature>
<comment type="caution">
    <text evidence="2">The sequence shown here is derived from an EMBL/GenBank/DDBJ whole genome shotgun (WGS) entry which is preliminary data.</text>
</comment>
<dbReference type="RefSeq" id="WP_256192445.1">
    <property type="nucleotide sequence ID" value="NZ_JANFZG010000072.1"/>
</dbReference>
<dbReference type="EMBL" id="JANFZH010000072">
    <property type="protein sequence ID" value="MCQ4841754.1"/>
    <property type="molecule type" value="Genomic_DNA"/>
</dbReference>
<organism evidence="2 3">
    <name type="scientific">Neglectibacter timonensis</name>
    <dbReference type="NCBI Taxonomy" id="1776382"/>
    <lineage>
        <taxon>Bacteria</taxon>
        <taxon>Bacillati</taxon>
        <taxon>Bacillota</taxon>
        <taxon>Clostridia</taxon>
        <taxon>Eubacteriales</taxon>
        <taxon>Oscillospiraceae</taxon>
        <taxon>Neglectibacter</taxon>
    </lineage>
</organism>
<evidence type="ECO:0000256" key="1">
    <source>
        <dbReference type="SAM" id="MobiDB-lite"/>
    </source>
</evidence>
<name>A0ABT1S494_9FIRM</name>
<dbReference type="Proteomes" id="UP001524473">
    <property type="component" value="Unassembled WGS sequence"/>
</dbReference>
<gene>
    <name evidence="2" type="ORF">NE695_17735</name>
</gene>
<proteinExistence type="predicted"/>
<protein>
    <submittedName>
        <fullName evidence="2">Uncharacterized protein</fullName>
    </submittedName>
</protein>
<keyword evidence="3" id="KW-1185">Reference proteome</keyword>
<sequence length="197" mass="20293">MPDTKAINKVIYGGRVLIDLTGDTVTADKLLAGYKAHGADGNIVNGTCDYDMNTQDANATAAEILSGKKAGVGGQMVTGAMKNNGAVEGTISSKDEEYTVPQGFHDGSGKVKIHADEKAKLVANNIREGVTILGVAGSMTGTEGANPQAKTVTPSTSQQEILPDSESGYNYLSQVTVLAIPYSEAENPQGGTTVTIG</sequence>
<feature type="region of interest" description="Disordered" evidence="1">
    <location>
        <begin position="142"/>
        <end position="163"/>
    </location>
</feature>
<evidence type="ECO:0000313" key="2">
    <source>
        <dbReference type="EMBL" id="MCQ4841754.1"/>
    </source>
</evidence>
<reference evidence="2 3" key="1">
    <citation type="submission" date="2022-06" db="EMBL/GenBank/DDBJ databases">
        <title>Isolation of gut microbiota from human fecal samples.</title>
        <authorList>
            <person name="Pamer E.G."/>
            <person name="Barat B."/>
            <person name="Waligurski E."/>
            <person name="Medina S."/>
            <person name="Paddock L."/>
            <person name="Mostad J."/>
        </authorList>
    </citation>
    <scope>NUCLEOTIDE SEQUENCE [LARGE SCALE GENOMIC DNA]</scope>
    <source>
        <strain evidence="2 3">DFI.9.73</strain>
    </source>
</reference>
<evidence type="ECO:0000313" key="3">
    <source>
        <dbReference type="Proteomes" id="UP001524473"/>
    </source>
</evidence>
<accession>A0ABT1S494</accession>